<name>A0A6A6T1F5_9PLEO</name>
<protein>
    <submittedName>
        <fullName evidence="1">Uncharacterized protein</fullName>
    </submittedName>
</protein>
<accession>A0A6A6T1F5</accession>
<dbReference type="EMBL" id="MU004373">
    <property type="protein sequence ID" value="KAF2653919.1"/>
    <property type="molecule type" value="Genomic_DNA"/>
</dbReference>
<organism evidence="1 2">
    <name type="scientific">Lophiostoma macrostomum CBS 122681</name>
    <dbReference type="NCBI Taxonomy" id="1314788"/>
    <lineage>
        <taxon>Eukaryota</taxon>
        <taxon>Fungi</taxon>
        <taxon>Dikarya</taxon>
        <taxon>Ascomycota</taxon>
        <taxon>Pezizomycotina</taxon>
        <taxon>Dothideomycetes</taxon>
        <taxon>Pleosporomycetidae</taxon>
        <taxon>Pleosporales</taxon>
        <taxon>Lophiostomataceae</taxon>
        <taxon>Lophiostoma</taxon>
    </lineage>
</organism>
<evidence type="ECO:0000313" key="2">
    <source>
        <dbReference type="Proteomes" id="UP000799324"/>
    </source>
</evidence>
<reference evidence="1" key="1">
    <citation type="journal article" date="2020" name="Stud. Mycol.">
        <title>101 Dothideomycetes genomes: a test case for predicting lifestyles and emergence of pathogens.</title>
        <authorList>
            <person name="Haridas S."/>
            <person name="Albert R."/>
            <person name="Binder M."/>
            <person name="Bloem J."/>
            <person name="Labutti K."/>
            <person name="Salamov A."/>
            <person name="Andreopoulos B."/>
            <person name="Baker S."/>
            <person name="Barry K."/>
            <person name="Bills G."/>
            <person name="Bluhm B."/>
            <person name="Cannon C."/>
            <person name="Castanera R."/>
            <person name="Culley D."/>
            <person name="Daum C."/>
            <person name="Ezra D."/>
            <person name="Gonzalez J."/>
            <person name="Henrissat B."/>
            <person name="Kuo A."/>
            <person name="Liang C."/>
            <person name="Lipzen A."/>
            <person name="Lutzoni F."/>
            <person name="Magnuson J."/>
            <person name="Mondo S."/>
            <person name="Nolan M."/>
            <person name="Ohm R."/>
            <person name="Pangilinan J."/>
            <person name="Park H.-J."/>
            <person name="Ramirez L."/>
            <person name="Alfaro M."/>
            <person name="Sun H."/>
            <person name="Tritt A."/>
            <person name="Yoshinaga Y."/>
            <person name="Zwiers L.-H."/>
            <person name="Turgeon B."/>
            <person name="Goodwin S."/>
            <person name="Spatafora J."/>
            <person name="Crous P."/>
            <person name="Grigoriev I."/>
        </authorList>
    </citation>
    <scope>NUCLEOTIDE SEQUENCE</scope>
    <source>
        <strain evidence="1">CBS 122681</strain>
    </source>
</reference>
<dbReference type="AlphaFoldDB" id="A0A6A6T1F5"/>
<sequence length="160" mass="17786">MAWGNPGEVRALASVLCTLKPARVVFMPELLLSYSRQRAHARACALLNKDVHRLGMGGKPSSIMFTSCNAGSAEHPVRSRLFFRRFSPNIRASDSAQARHDGLSLFWKLSGCACHSDTLSSIQTVSHDVAPRRLDRKRHRFVEGTCIHNHCSHTKHWAGA</sequence>
<gene>
    <name evidence="1" type="ORF">K491DRAFT_499629</name>
</gene>
<keyword evidence="2" id="KW-1185">Reference proteome</keyword>
<dbReference type="Proteomes" id="UP000799324">
    <property type="component" value="Unassembled WGS sequence"/>
</dbReference>
<proteinExistence type="predicted"/>
<evidence type="ECO:0000313" key="1">
    <source>
        <dbReference type="EMBL" id="KAF2653919.1"/>
    </source>
</evidence>